<accession>A0A8J3HWS0</accession>
<reference evidence="1" key="1">
    <citation type="submission" date="2020-10" db="EMBL/GenBank/DDBJ databases">
        <title>Taxonomic study of unclassified bacteria belonging to the class Ktedonobacteria.</title>
        <authorList>
            <person name="Yabe S."/>
            <person name="Wang C.M."/>
            <person name="Zheng Y."/>
            <person name="Sakai Y."/>
            <person name="Cavaletti L."/>
            <person name="Monciardini P."/>
            <person name="Donadio S."/>
        </authorList>
    </citation>
    <scope>NUCLEOTIDE SEQUENCE</scope>
    <source>
        <strain evidence="1">SOSP1-1</strain>
    </source>
</reference>
<dbReference type="RefSeq" id="WP_220191988.1">
    <property type="nucleotide sequence ID" value="NZ_BNJF01000001.1"/>
</dbReference>
<protein>
    <submittedName>
        <fullName evidence="1">Uncharacterized protein</fullName>
    </submittedName>
</protein>
<dbReference type="EMBL" id="BNJF01000001">
    <property type="protein sequence ID" value="GHO42450.1"/>
    <property type="molecule type" value="Genomic_DNA"/>
</dbReference>
<evidence type="ECO:0000313" key="1">
    <source>
        <dbReference type="EMBL" id="GHO42450.1"/>
    </source>
</evidence>
<sequence length="123" mass="14381">MPDQPNNTPEQLYARTIDAIKAQRPNACKHLRYLLAAVEEGRKKITHDAKPADLQSNLEELEANLDRLITALKEERWLRGIWSSLFMWPESYAKMDLTRTRLYWYILSVREAQKGAKSRLPNN</sequence>
<proteinExistence type="predicted"/>
<dbReference type="AlphaFoldDB" id="A0A8J3HWS0"/>
<gene>
    <name evidence="1" type="ORF">KSX_06130</name>
</gene>
<dbReference type="Proteomes" id="UP000612362">
    <property type="component" value="Unassembled WGS sequence"/>
</dbReference>
<name>A0A8J3HWS0_9CHLR</name>
<comment type="caution">
    <text evidence="1">The sequence shown here is derived from an EMBL/GenBank/DDBJ whole genome shotgun (WGS) entry which is preliminary data.</text>
</comment>
<keyword evidence="2" id="KW-1185">Reference proteome</keyword>
<evidence type="ECO:0000313" key="2">
    <source>
        <dbReference type="Proteomes" id="UP000612362"/>
    </source>
</evidence>
<organism evidence="1 2">
    <name type="scientific">Ktedonospora formicarum</name>
    <dbReference type="NCBI Taxonomy" id="2778364"/>
    <lineage>
        <taxon>Bacteria</taxon>
        <taxon>Bacillati</taxon>
        <taxon>Chloroflexota</taxon>
        <taxon>Ktedonobacteria</taxon>
        <taxon>Ktedonobacterales</taxon>
        <taxon>Ktedonobacteraceae</taxon>
        <taxon>Ktedonospora</taxon>
    </lineage>
</organism>